<organism evidence="1 2">
    <name type="scientific">Sphingomonas cavernae</name>
    <dbReference type="NCBI Taxonomy" id="2320861"/>
    <lineage>
        <taxon>Bacteria</taxon>
        <taxon>Pseudomonadati</taxon>
        <taxon>Pseudomonadota</taxon>
        <taxon>Alphaproteobacteria</taxon>
        <taxon>Sphingomonadales</taxon>
        <taxon>Sphingomonadaceae</taxon>
        <taxon>Sphingomonas</taxon>
    </lineage>
</organism>
<evidence type="ECO:0000313" key="2">
    <source>
        <dbReference type="Proteomes" id="UP000286100"/>
    </source>
</evidence>
<sequence>MSEGFQCPVCGYRDEKLPSYDDDEETWYQEICPSCGTQFGYDDATISPTQLRSRWLASGAKWWSEGRPPADFDGREQLRRAGLLD</sequence>
<accession>A0A418WMB2</accession>
<dbReference type="Proteomes" id="UP000286100">
    <property type="component" value="Unassembled WGS sequence"/>
</dbReference>
<keyword evidence="2" id="KW-1185">Reference proteome</keyword>
<name>A0A418WMB2_9SPHN</name>
<dbReference type="AlphaFoldDB" id="A0A418WMB2"/>
<dbReference type="EMBL" id="QYUM01000003">
    <property type="protein sequence ID" value="RJF91153.1"/>
    <property type="molecule type" value="Genomic_DNA"/>
</dbReference>
<comment type="caution">
    <text evidence="1">The sequence shown here is derived from an EMBL/GenBank/DDBJ whole genome shotgun (WGS) entry which is preliminary data.</text>
</comment>
<gene>
    <name evidence="1" type="ORF">D3876_13560</name>
</gene>
<dbReference type="OrthoDB" id="9808993at2"/>
<proteinExistence type="predicted"/>
<reference evidence="1 2" key="1">
    <citation type="submission" date="2018-09" db="EMBL/GenBank/DDBJ databases">
        <authorList>
            <person name="Zhu H."/>
        </authorList>
    </citation>
    <scope>NUCLEOTIDE SEQUENCE [LARGE SCALE GENOMIC DNA]</scope>
    <source>
        <strain evidence="1 2">K2R01-6</strain>
    </source>
</reference>
<protein>
    <submittedName>
        <fullName evidence="1">Uncharacterized protein</fullName>
    </submittedName>
</protein>
<evidence type="ECO:0000313" key="1">
    <source>
        <dbReference type="EMBL" id="RJF91153.1"/>
    </source>
</evidence>